<evidence type="ECO:0000256" key="1">
    <source>
        <dbReference type="SAM" id="MobiDB-lite"/>
    </source>
</evidence>
<dbReference type="EMBL" id="JAFBIL020000002">
    <property type="protein sequence ID" value="MBZ2206721.1"/>
    <property type="molecule type" value="Genomic_DNA"/>
</dbReference>
<evidence type="ECO:0000256" key="3">
    <source>
        <dbReference type="SAM" id="SignalP"/>
    </source>
</evidence>
<feature type="chain" id="PRO_5045050458" description="FimV N-terminal domain-containing protein" evidence="3">
    <location>
        <begin position="28"/>
        <end position="369"/>
    </location>
</feature>
<evidence type="ECO:0000259" key="4">
    <source>
        <dbReference type="Pfam" id="PF25800"/>
    </source>
</evidence>
<name>A0ABS7SKJ6_9BURK</name>
<dbReference type="Proteomes" id="UP000809349">
    <property type="component" value="Unassembled WGS sequence"/>
</dbReference>
<keyword evidence="3" id="KW-0732">Signal</keyword>
<gene>
    <name evidence="5" type="ORF">I4X03_005560</name>
</gene>
<proteinExistence type="predicted"/>
<sequence>MLRPCLAVFLRAAGILALSGSLASAFAVELGEVVVRSHLGQPLVADIELTSFADGAMLDARLAHPDVFKGANLAVNPVLSNARMAVTRRDGRQFLRITSVTPVQTQYVHLFLDLGEGGRRNVRQVSLPLTPDPRPASPPPAALPVAAPVQPVDSKPVALVAAAAPAPKLAPPVVKPVEKPAEKPVEKLAEKPVEKLAEKPASKRPLGAVPAAVPAASCPKPRYSDEEVRACATRDYKNAILSAQIVELEEKVKALQAALDAPPFAAAPVLPKAVAAKPATLAPPPIRTVARKKDKPAPVEEGGFPWMWLGVALAALAAAAAVAALVVKRRKKVDVVAPVRPKSNMMGRLRDALNRDKRPGERLEPVDEA</sequence>
<keyword evidence="2" id="KW-0472">Membrane</keyword>
<keyword evidence="2" id="KW-1133">Transmembrane helix</keyword>
<feature type="compositionally biased region" description="Basic and acidic residues" evidence="1">
    <location>
        <begin position="348"/>
        <end position="369"/>
    </location>
</feature>
<evidence type="ECO:0000256" key="2">
    <source>
        <dbReference type="SAM" id="Phobius"/>
    </source>
</evidence>
<accession>A0ABS7SKJ6</accession>
<protein>
    <recommendedName>
        <fullName evidence="4">FimV N-terminal domain-containing protein</fullName>
    </recommendedName>
</protein>
<dbReference type="InterPro" id="IPR057840">
    <property type="entry name" value="FimV_N"/>
</dbReference>
<dbReference type="RefSeq" id="WP_223466914.1">
    <property type="nucleotide sequence ID" value="NZ_JAFBIL020000002.1"/>
</dbReference>
<reference evidence="5 6" key="1">
    <citation type="submission" date="2021-01" db="EMBL/GenBank/DDBJ databases">
        <authorList>
            <person name="Ruan W."/>
            <person name="Khan S.A."/>
            <person name="Jeon C.O."/>
        </authorList>
    </citation>
    <scope>NUCLEOTIDE SEQUENCE [LARGE SCALE GENOMIC DNA]</scope>
    <source>
        <strain evidence="5 6">R798</strain>
    </source>
</reference>
<feature type="region of interest" description="Disordered" evidence="1">
    <location>
        <begin position="178"/>
        <end position="201"/>
    </location>
</feature>
<reference evidence="5 6" key="2">
    <citation type="submission" date="2021-08" db="EMBL/GenBank/DDBJ databases">
        <title>Massilia sp. R798.</title>
        <authorList>
            <person name="Baek J.H."/>
            <person name="Jung H.S."/>
            <person name="Kim K.R."/>
            <person name="Jeon C.O."/>
        </authorList>
    </citation>
    <scope>NUCLEOTIDE SEQUENCE [LARGE SCALE GENOMIC DNA]</scope>
    <source>
        <strain evidence="5 6">R798</strain>
    </source>
</reference>
<feature type="transmembrane region" description="Helical" evidence="2">
    <location>
        <begin position="306"/>
        <end position="327"/>
    </location>
</feature>
<organism evidence="5 6">
    <name type="scientific">Massilia soli</name>
    <dbReference type="NCBI Taxonomy" id="2792854"/>
    <lineage>
        <taxon>Bacteria</taxon>
        <taxon>Pseudomonadati</taxon>
        <taxon>Pseudomonadota</taxon>
        <taxon>Betaproteobacteria</taxon>
        <taxon>Burkholderiales</taxon>
        <taxon>Oxalobacteraceae</taxon>
        <taxon>Telluria group</taxon>
        <taxon>Massilia</taxon>
    </lineage>
</organism>
<feature type="domain" description="FimV N-terminal" evidence="4">
    <location>
        <begin position="29"/>
        <end position="131"/>
    </location>
</feature>
<keyword evidence="2" id="KW-0812">Transmembrane</keyword>
<feature type="region of interest" description="Disordered" evidence="1">
    <location>
        <begin position="347"/>
        <end position="369"/>
    </location>
</feature>
<dbReference type="Pfam" id="PF25800">
    <property type="entry name" value="FimV_N"/>
    <property type="match status" value="1"/>
</dbReference>
<comment type="caution">
    <text evidence="5">The sequence shown here is derived from an EMBL/GenBank/DDBJ whole genome shotgun (WGS) entry which is preliminary data.</text>
</comment>
<evidence type="ECO:0000313" key="6">
    <source>
        <dbReference type="Proteomes" id="UP000809349"/>
    </source>
</evidence>
<feature type="signal peptide" evidence="3">
    <location>
        <begin position="1"/>
        <end position="27"/>
    </location>
</feature>
<keyword evidence="6" id="KW-1185">Reference proteome</keyword>
<evidence type="ECO:0000313" key="5">
    <source>
        <dbReference type="EMBL" id="MBZ2206721.1"/>
    </source>
</evidence>